<dbReference type="Pfam" id="PF25735">
    <property type="entry name" value="Phage_L5_gp82"/>
    <property type="match status" value="1"/>
</dbReference>
<protein>
    <submittedName>
        <fullName evidence="1">Uncharacterized protein</fullName>
    </submittedName>
</protein>
<dbReference type="EMBL" id="CAJVCE010000016">
    <property type="protein sequence ID" value="CAG7651252.1"/>
    <property type="molecule type" value="Genomic_DNA"/>
</dbReference>
<evidence type="ECO:0000313" key="1">
    <source>
        <dbReference type="EMBL" id="CAG7651252.1"/>
    </source>
</evidence>
<evidence type="ECO:0000313" key="2">
    <source>
        <dbReference type="Proteomes" id="UP000730618"/>
    </source>
</evidence>
<sequence>MEWFKERKVEIGSKVQVYRNLHKDSIVIRCAKTGLVAGYCDTVRLTNARFFVSAIGRAKVLERRVRSVHAWISGTLDAYDFELKREGTTPIYYQPYLTETFINERTREPISAAPMVVVSYDRAFITPLEQNEQLILRV</sequence>
<reference evidence="1 2" key="1">
    <citation type="submission" date="2021-06" db="EMBL/GenBank/DDBJ databases">
        <authorList>
            <person name="Criscuolo A."/>
        </authorList>
    </citation>
    <scope>NUCLEOTIDE SEQUENCE [LARGE SCALE GENOMIC DNA]</scope>
    <source>
        <strain evidence="2">CIP 111802</strain>
    </source>
</reference>
<accession>A0ABM8VNC5</accession>
<gene>
    <name evidence="1" type="ORF">PAECIP111802_04917</name>
</gene>
<dbReference type="Proteomes" id="UP000730618">
    <property type="component" value="Unassembled WGS sequence"/>
</dbReference>
<keyword evidence="2" id="KW-1185">Reference proteome</keyword>
<name>A0ABM8VNC5_9BACL</name>
<organism evidence="1 2">
    <name type="scientific">Paenibacillus allorhizosphaerae</name>
    <dbReference type="NCBI Taxonomy" id="2849866"/>
    <lineage>
        <taxon>Bacteria</taxon>
        <taxon>Bacillati</taxon>
        <taxon>Bacillota</taxon>
        <taxon>Bacilli</taxon>
        <taxon>Bacillales</taxon>
        <taxon>Paenibacillaceae</taxon>
        <taxon>Paenibacillus</taxon>
    </lineage>
</organism>
<dbReference type="InterPro" id="IPR058002">
    <property type="entry name" value="Gp82"/>
</dbReference>
<comment type="caution">
    <text evidence="1">The sequence shown here is derived from an EMBL/GenBank/DDBJ whole genome shotgun (WGS) entry which is preliminary data.</text>
</comment>
<proteinExistence type="predicted"/>